<reference evidence="2 3" key="1">
    <citation type="submission" date="2019-03" db="EMBL/GenBank/DDBJ databases">
        <title>Genomic Encyclopedia of Archaeal and Bacterial Type Strains, Phase II (KMG-II): from individual species to whole genera.</title>
        <authorList>
            <person name="Goeker M."/>
        </authorList>
    </citation>
    <scope>NUCLEOTIDE SEQUENCE [LARGE SCALE GENOMIC DNA]</scope>
    <source>
        <strain evidence="2 3">DSM 19034</strain>
    </source>
</reference>
<protein>
    <recommendedName>
        <fullName evidence="4">TspO/MBR related protein</fullName>
    </recommendedName>
</protein>
<keyword evidence="1" id="KW-0812">Transmembrane</keyword>
<name>A0A4V3C462_9SPHI</name>
<comment type="caution">
    <text evidence="2">The sequence shown here is derived from an EMBL/GenBank/DDBJ whole genome shotgun (WGS) entry which is preliminary data.</text>
</comment>
<dbReference type="AlphaFoldDB" id="A0A4V3C462"/>
<feature type="transmembrane region" description="Helical" evidence="1">
    <location>
        <begin position="116"/>
        <end position="134"/>
    </location>
</feature>
<dbReference type="InterPro" id="IPR038330">
    <property type="entry name" value="TspO/MBR-related_sf"/>
</dbReference>
<feature type="transmembrane region" description="Helical" evidence="1">
    <location>
        <begin position="236"/>
        <end position="256"/>
    </location>
</feature>
<feature type="transmembrane region" description="Helical" evidence="1">
    <location>
        <begin position="189"/>
        <end position="207"/>
    </location>
</feature>
<evidence type="ECO:0000256" key="1">
    <source>
        <dbReference type="SAM" id="Phobius"/>
    </source>
</evidence>
<keyword evidence="3" id="KW-1185">Reference proteome</keyword>
<evidence type="ECO:0000313" key="2">
    <source>
        <dbReference type="EMBL" id="TDO24768.1"/>
    </source>
</evidence>
<dbReference type="EMBL" id="SNWM01000001">
    <property type="protein sequence ID" value="TDO24768.1"/>
    <property type="molecule type" value="Genomic_DNA"/>
</dbReference>
<dbReference type="RefSeq" id="WP_133553041.1">
    <property type="nucleotide sequence ID" value="NZ_SNWM01000001.1"/>
</dbReference>
<sequence>MDISKSSTGTKVLQILNLLTVLLAVWAGYYVNSGANGTADMKTMSDKYANLLTPAGYAFSIWGLVYLGLVIFAIYQASGLFSKKGNSDVAAQTGIWFILANLCNAAWVFAFSYDQIGLTVLIMIILFISLLRIVQIHNMERWDAQFWTIALLWWPISLYFGWINVATIANIACYLTALGWTGTPFNPELLAILILIVATTIFITMIWKRNMREYATVGVWGIVAIGINNLESHPTVAWAAFLLAAVIFVNTGVHGYKNRALGPIRRFRPKPISPLNKL</sequence>
<dbReference type="PANTHER" id="PTHR33802">
    <property type="entry name" value="SI:CH211-161H7.5-RELATED"/>
    <property type="match status" value="1"/>
</dbReference>
<feature type="transmembrane region" description="Helical" evidence="1">
    <location>
        <begin position="89"/>
        <end position="110"/>
    </location>
</feature>
<evidence type="ECO:0000313" key="3">
    <source>
        <dbReference type="Proteomes" id="UP000295499"/>
    </source>
</evidence>
<keyword evidence="1" id="KW-1133">Transmembrane helix</keyword>
<feature type="transmembrane region" description="Helical" evidence="1">
    <location>
        <begin position="214"/>
        <end position="230"/>
    </location>
</feature>
<dbReference type="Proteomes" id="UP000295499">
    <property type="component" value="Unassembled WGS sequence"/>
</dbReference>
<dbReference type="PANTHER" id="PTHR33802:SF1">
    <property type="entry name" value="XK-RELATED PROTEIN"/>
    <property type="match status" value="1"/>
</dbReference>
<keyword evidence="1" id="KW-0472">Membrane</keyword>
<organism evidence="2 3">
    <name type="scientific">Pedobacter duraquae</name>
    <dbReference type="NCBI Taxonomy" id="425511"/>
    <lineage>
        <taxon>Bacteria</taxon>
        <taxon>Pseudomonadati</taxon>
        <taxon>Bacteroidota</taxon>
        <taxon>Sphingobacteriia</taxon>
        <taxon>Sphingobacteriales</taxon>
        <taxon>Sphingobacteriaceae</taxon>
        <taxon>Pedobacter</taxon>
    </lineage>
</organism>
<proteinExistence type="predicted"/>
<feature type="transmembrane region" description="Helical" evidence="1">
    <location>
        <begin position="146"/>
        <end position="177"/>
    </location>
</feature>
<feature type="transmembrane region" description="Helical" evidence="1">
    <location>
        <begin position="51"/>
        <end position="77"/>
    </location>
</feature>
<gene>
    <name evidence="2" type="ORF">CLV32_1061</name>
</gene>
<feature type="transmembrane region" description="Helical" evidence="1">
    <location>
        <begin position="12"/>
        <end position="31"/>
    </location>
</feature>
<dbReference type="OrthoDB" id="5189031at2"/>
<evidence type="ECO:0008006" key="4">
    <source>
        <dbReference type="Google" id="ProtNLM"/>
    </source>
</evidence>
<dbReference type="Gene3D" id="1.20.1260.100">
    <property type="entry name" value="TspO/MBR protein"/>
    <property type="match status" value="1"/>
</dbReference>
<accession>A0A4V3C462</accession>